<protein>
    <recommendedName>
        <fullName evidence="8">CNH domain-containing protein</fullName>
    </recommendedName>
</protein>
<keyword evidence="6" id="KW-0458">Lysosome</keyword>
<dbReference type="Pfam" id="PF10367">
    <property type="entry name" value="zf-Vps39_C"/>
    <property type="match status" value="1"/>
</dbReference>
<dbReference type="Pfam" id="PF10366">
    <property type="entry name" value="Vps39_1"/>
    <property type="match status" value="1"/>
</dbReference>
<evidence type="ECO:0000256" key="5">
    <source>
        <dbReference type="ARBA" id="ARBA00022927"/>
    </source>
</evidence>
<keyword evidence="10" id="KW-1185">Reference proteome</keyword>
<dbReference type="InterPro" id="IPR019452">
    <property type="entry name" value="VPS39/TGF_beta_rcpt-assoc_1"/>
</dbReference>
<dbReference type="Pfam" id="PF00780">
    <property type="entry name" value="CNH"/>
    <property type="match status" value="1"/>
</dbReference>
<dbReference type="PANTHER" id="PTHR12894">
    <property type="entry name" value="CNH DOMAIN CONTAINING"/>
    <property type="match status" value="1"/>
</dbReference>
<evidence type="ECO:0000313" key="10">
    <source>
        <dbReference type="Proteomes" id="UP001292094"/>
    </source>
</evidence>
<evidence type="ECO:0000256" key="3">
    <source>
        <dbReference type="ARBA" id="ARBA00022448"/>
    </source>
</evidence>
<dbReference type="Proteomes" id="UP001292094">
    <property type="component" value="Unassembled WGS sequence"/>
</dbReference>
<keyword evidence="3" id="KW-0813">Transport</keyword>
<keyword evidence="5" id="KW-0653">Protein transport</keyword>
<dbReference type="GO" id="GO:0006914">
    <property type="term" value="P:autophagy"/>
    <property type="evidence" value="ECO:0007669"/>
    <property type="project" value="TreeGrafter"/>
</dbReference>
<reference evidence="9" key="1">
    <citation type="submission" date="2023-11" db="EMBL/GenBank/DDBJ databases">
        <title>Genome assemblies of two species of porcelain crab, Petrolisthes cinctipes and Petrolisthes manimaculis (Anomura: Porcellanidae).</title>
        <authorList>
            <person name="Angst P."/>
        </authorList>
    </citation>
    <scope>NUCLEOTIDE SEQUENCE</scope>
    <source>
        <strain evidence="9">PB745_02</strain>
        <tissue evidence="9">Gill</tissue>
    </source>
</reference>
<feature type="domain" description="CNH" evidence="8">
    <location>
        <begin position="16"/>
        <end position="287"/>
    </location>
</feature>
<dbReference type="AlphaFoldDB" id="A0AAE1NRA6"/>
<evidence type="ECO:0000256" key="2">
    <source>
        <dbReference type="ARBA" id="ARBA00004496"/>
    </source>
</evidence>
<organism evidence="9 10">
    <name type="scientific">Petrolisthes manimaculis</name>
    <dbReference type="NCBI Taxonomy" id="1843537"/>
    <lineage>
        <taxon>Eukaryota</taxon>
        <taxon>Metazoa</taxon>
        <taxon>Ecdysozoa</taxon>
        <taxon>Arthropoda</taxon>
        <taxon>Crustacea</taxon>
        <taxon>Multicrustacea</taxon>
        <taxon>Malacostraca</taxon>
        <taxon>Eumalacostraca</taxon>
        <taxon>Eucarida</taxon>
        <taxon>Decapoda</taxon>
        <taxon>Pleocyemata</taxon>
        <taxon>Anomura</taxon>
        <taxon>Galatheoidea</taxon>
        <taxon>Porcellanidae</taxon>
        <taxon>Petrolisthes</taxon>
    </lineage>
</organism>
<dbReference type="GO" id="GO:0016020">
    <property type="term" value="C:membrane"/>
    <property type="evidence" value="ECO:0007669"/>
    <property type="project" value="TreeGrafter"/>
</dbReference>
<dbReference type="EMBL" id="JAWZYT010004315">
    <property type="protein sequence ID" value="KAK4294323.1"/>
    <property type="molecule type" value="Genomic_DNA"/>
</dbReference>
<proteinExistence type="predicted"/>
<dbReference type="PROSITE" id="PS50219">
    <property type="entry name" value="CNH"/>
    <property type="match status" value="1"/>
</dbReference>
<comment type="subcellular location">
    <subcellularLocation>
        <location evidence="2">Cytoplasm</location>
    </subcellularLocation>
    <subcellularLocation>
        <location evidence="1">Lysosome</location>
    </subcellularLocation>
</comment>
<dbReference type="InterPro" id="IPR036322">
    <property type="entry name" value="WD40_repeat_dom_sf"/>
</dbReference>
<sequence>MALKAFDLVTVLDRVELKITCFEASGRDLYLGSDDSVVVHYLVEERTHDTTGKIVYSTSKISQKNLTTKKAVTQLKTASALGRVMVLSDGNLYLLDSDVLNTIGSGPKIKNVAVFCVNENPNTLDPFTVQLCVGKRRCIQVCSLHEDRVTLLKEISTPEPVSMAMDGNYVCVAGQGQYCVLNVETGSSQDLFPYDHITVYPHVKRIAKEEFLLAGPGNLGMFVTAAGISERPPIQWTEEISAVSYYHPYIITITSQFIRIYSLIDQQLKQTLHFAGGELVGNFDGQLYVAASSCVSCLMPQPWTMQVEALMESERVEEAVELAEHSGAVGMSQEQYQHLCRTLLQRAGFVKLAHAEFSQAQEYFSRGAVDIRELLCLFPGLLPESVEFIRSQPPLHHMADISQAMQGDQIKVQEAKAFLLNYLLQCRQQDPHSFRVEVDTAIIKLEAEKKSGDLLLFLECGEIACSLPECTRWLTDHGQFVALAKLYRVLGNLEKSLDVLTRLVREEVKDEQFRGVQDLVDCLILVTDSKMVWRYANFVLDRCPKEGVRVFTQTRASLDPTKVLAALQQYPDARLGFLHHLIDTKKLQDEKYHTELVLHYVDQAVRVSEGRGDGVGTAEWGEGHEVRGRLQDLLTSSSHYQPHPVLARLQGTNLHIETAAVYGRLGEHEKALSMLVHQVKDFSAAEQYCIAQTKGADPTAKSDIFIKLLRIYLRPPPGGSEEDIELAQAIDLLTVHAGDLDVAAVLNIIPPHWSISIVHHYLRAALRNTVHHSRIKRLQQTLIRSENLQQKFIYYKLCRDLGPIPLASNRICCVCNRGFTECQFTIYPNGVTAHLTCAPDPSVCPLTGTVFKAATSAPTTSTNASYQYS</sequence>
<evidence type="ECO:0000256" key="4">
    <source>
        <dbReference type="ARBA" id="ARBA00022490"/>
    </source>
</evidence>
<feature type="repeat" description="CHCR" evidence="7">
    <location>
        <begin position="548"/>
        <end position="717"/>
    </location>
</feature>
<dbReference type="InterPro" id="IPR001180">
    <property type="entry name" value="CNH_dom"/>
</dbReference>
<evidence type="ECO:0000256" key="7">
    <source>
        <dbReference type="PROSITE-ProRule" id="PRU01006"/>
    </source>
</evidence>
<dbReference type="GO" id="GO:0005764">
    <property type="term" value="C:lysosome"/>
    <property type="evidence" value="ECO:0007669"/>
    <property type="project" value="UniProtKB-SubCell"/>
</dbReference>
<evidence type="ECO:0000313" key="9">
    <source>
        <dbReference type="EMBL" id="KAK4294323.1"/>
    </source>
</evidence>
<comment type="caution">
    <text evidence="9">The sequence shown here is derived from an EMBL/GenBank/DDBJ whole genome shotgun (WGS) entry which is preliminary data.</text>
</comment>
<evidence type="ECO:0000256" key="1">
    <source>
        <dbReference type="ARBA" id="ARBA00004371"/>
    </source>
</evidence>
<name>A0AAE1NRA6_9EUCA</name>
<keyword evidence="4" id="KW-0963">Cytoplasm</keyword>
<accession>A0AAE1NRA6</accession>
<dbReference type="InterPro" id="IPR032914">
    <property type="entry name" value="Vam6/VPS39/TRAP1"/>
</dbReference>
<dbReference type="GO" id="GO:0034058">
    <property type="term" value="P:endosomal vesicle fusion"/>
    <property type="evidence" value="ECO:0007669"/>
    <property type="project" value="TreeGrafter"/>
</dbReference>
<dbReference type="PROSITE" id="PS50236">
    <property type="entry name" value="CHCR"/>
    <property type="match status" value="1"/>
</dbReference>
<dbReference type="InterPro" id="IPR019453">
    <property type="entry name" value="VPS39/TGFA1_Znf"/>
</dbReference>
<evidence type="ECO:0000256" key="6">
    <source>
        <dbReference type="ARBA" id="ARBA00023228"/>
    </source>
</evidence>
<gene>
    <name evidence="9" type="ORF">Pmani_033038</name>
</gene>
<dbReference type="PANTHER" id="PTHR12894:SF27">
    <property type="entry name" value="TRANSFORMING GROWTH FACTOR-BETA RECEPTOR-ASSOCIATED PROTEIN 1"/>
    <property type="match status" value="1"/>
</dbReference>
<evidence type="ECO:0000259" key="8">
    <source>
        <dbReference type="PROSITE" id="PS50219"/>
    </source>
</evidence>
<dbReference type="SUPFAM" id="SSF50978">
    <property type="entry name" value="WD40 repeat-like"/>
    <property type="match status" value="1"/>
</dbReference>
<dbReference type="GO" id="GO:0006886">
    <property type="term" value="P:intracellular protein transport"/>
    <property type="evidence" value="ECO:0007669"/>
    <property type="project" value="UniProtKB-UniRule"/>
</dbReference>
<dbReference type="InterPro" id="IPR000547">
    <property type="entry name" value="Clathrin_H-chain/VPS_repeat"/>
</dbReference>